<dbReference type="EMBL" id="BPLR01019083">
    <property type="protein sequence ID" value="GIZ04417.1"/>
    <property type="molecule type" value="Genomic_DNA"/>
</dbReference>
<dbReference type="AlphaFoldDB" id="A0AAV4YE22"/>
<dbReference type="Proteomes" id="UP001054945">
    <property type="component" value="Unassembled WGS sequence"/>
</dbReference>
<reference evidence="1 2" key="1">
    <citation type="submission" date="2021-06" db="EMBL/GenBank/DDBJ databases">
        <title>Caerostris extrusa draft genome.</title>
        <authorList>
            <person name="Kono N."/>
            <person name="Arakawa K."/>
        </authorList>
    </citation>
    <scope>NUCLEOTIDE SEQUENCE [LARGE SCALE GENOMIC DNA]</scope>
</reference>
<protein>
    <submittedName>
        <fullName evidence="1">Uncharacterized protein</fullName>
    </submittedName>
</protein>
<feature type="non-terminal residue" evidence="1">
    <location>
        <position position="1"/>
    </location>
</feature>
<gene>
    <name evidence="1" type="ORF">CEXT_473711</name>
</gene>
<comment type="caution">
    <text evidence="1">The sequence shown here is derived from an EMBL/GenBank/DDBJ whole genome shotgun (WGS) entry which is preliminary data.</text>
</comment>
<proteinExistence type="predicted"/>
<accession>A0AAV4YE22</accession>
<keyword evidence="2" id="KW-1185">Reference proteome</keyword>
<evidence type="ECO:0000313" key="2">
    <source>
        <dbReference type="Proteomes" id="UP001054945"/>
    </source>
</evidence>
<name>A0AAV4YE22_CAEEX</name>
<organism evidence="1 2">
    <name type="scientific">Caerostris extrusa</name>
    <name type="common">Bark spider</name>
    <name type="synonym">Caerostris bankana</name>
    <dbReference type="NCBI Taxonomy" id="172846"/>
    <lineage>
        <taxon>Eukaryota</taxon>
        <taxon>Metazoa</taxon>
        <taxon>Ecdysozoa</taxon>
        <taxon>Arthropoda</taxon>
        <taxon>Chelicerata</taxon>
        <taxon>Arachnida</taxon>
        <taxon>Araneae</taxon>
        <taxon>Araneomorphae</taxon>
        <taxon>Entelegynae</taxon>
        <taxon>Araneoidea</taxon>
        <taxon>Araneidae</taxon>
        <taxon>Caerostris</taxon>
    </lineage>
</organism>
<sequence length="86" mass="10051">DEKHLWPYREVPSGLLRPLKVALKCLHAKNPTDSEEELKQFGFFIEKMVQLANQETDKPACMARRPTQVQKNLKIYKLNRFAVPDL</sequence>
<evidence type="ECO:0000313" key="1">
    <source>
        <dbReference type="EMBL" id="GIZ04417.1"/>
    </source>
</evidence>